<organism evidence="1">
    <name type="scientific">Pandoravirus neocaledonia</name>
    <dbReference type="NCBI Taxonomy" id="2107708"/>
    <lineage>
        <taxon>Viruses</taxon>
        <taxon>Pandoravirus</taxon>
    </lineage>
</organism>
<sequence length="80" mass="8913">MFLYYHLAWKYNRATPTGHGKDGASHFHRRRTRQTCALLQQTPFAASCWARDRSIFPCVLSIACAGTRGRATSGQIGARG</sequence>
<dbReference type="GeneID" id="36842750"/>
<proteinExistence type="predicted"/>
<gene>
    <name evidence="1" type="ORF">pneo_cds_430</name>
</gene>
<dbReference type="EMBL" id="MG011690">
    <property type="protein sequence ID" value="AVK76037.1"/>
    <property type="molecule type" value="Genomic_DNA"/>
</dbReference>
<reference evidence="1" key="1">
    <citation type="journal article" date="2018" name="Nat. Commun.">
        <title>Diversity and evolution of the emerging Pandoraviridae family.</title>
        <authorList>
            <person name="Legendre M."/>
            <person name="Fabre E."/>
            <person name="Poirot O."/>
            <person name="Jeudy S."/>
            <person name="Lartigue A."/>
            <person name="Alempic J.M."/>
            <person name="Beucher L."/>
            <person name="Philippe N."/>
            <person name="Bertaux L."/>
            <person name="Christo-Foroux E."/>
            <person name="Labadie K."/>
            <person name="Coute Y."/>
            <person name="Abergel C."/>
            <person name="Claverie J.M."/>
        </authorList>
    </citation>
    <scope>NUCLEOTIDE SEQUENCE [LARGE SCALE GENOMIC DNA]</scope>
    <source>
        <strain evidence="1">Neocaledonia</strain>
    </source>
</reference>
<name>A0A2U7UC53_9VIRU</name>
<dbReference type="RefSeq" id="YP_009482040.1">
    <property type="nucleotide sequence ID" value="NC_037666.1"/>
</dbReference>
<evidence type="ECO:0000313" key="1">
    <source>
        <dbReference type="EMBL" id="AVK76037.1"/>
    </source>
</evidence>
<dbReference type="KEGG" id="vg:36842750"/>
<dbReference type="Proteomes" id="UP000249287">
    <property type="component" value="Segment"/>
</dbReference>
<accession>A0A2U7UC53</accession>
<protein>
    <submittedName>
        <fullName evidence="1">Uncharacterized protein</fullName>
    </submittedName>
</protein>